<dbReference type="Pfam" id="PF09136">
    <property type="entry name" value="Glucodextran_B"/>
    <property type="match status" value="2"/>
</dbReference>
<organism evidence="4 5">
    <name type="scientific">Paenibacillus filicis</name>
    <dbReference type="NCBI Taxonomy" id="669464"/>
    <lineage>
        <taxon>Bacteria</taxon>
        <taxon>Bacillati</taxon>
        <taxon>Bacillota</taxon>
        <taxon>Bacilli</taxon>
        <taxon>Bacillales</taxon>
        <taxon>Paenibacillaceae</taxon>
        <taxon>Paenibacillus</taxon>
    </lineage>
</organism>
<gene>
    <name evidence="4" type="ORF">WMW72_14945</name>
</gene>
<dbReference type="SUPFAM" id="SSF49384">
    <property type="entry name" value="Carbohydrate-binding domain"/>
    <property type="match status" value="1"/>
</dbReference>
<dbReference type="InterPro" id="IPR001119">
    <property type="entry name" value="SLH_dom"/>
</dbReference>
<name>A0ABU9DK11_9BACL</name>
<evidence type="ECO:0000313" key="5">
    <source>
        <dbReference type="Proteomes" id="UP001469365"/>
    </source>
</evidence>
<comment type="caution">
    <text evidence="4">The sequence shown here is derived from an EMBL/GenBank/DDBJ whole genome shotgun (WGS) entry which is preliminary data.</text>
</comment>
<keyword evidence="5" id="KW-1185">Reference proteome</keyword>
<dbReference type="Proteomes" id="UP001469365">
    <property type="component" value="Unassembled WGS sequence"/>
</dbReference>
<accession>A0ABU9DK11</accession>
<dbReference type="Gene3D" id="2.60.40.10">
    <property type="entry name" value="Immunoglobulins"/>
    <property type="match status" value="2"/>
</dbReference>
<dbReference type="InterPro" id="IPR051465">
    <property type="entry name" value="Cell_Envelope_Struct_Comp"/>
</dbReference>
<reference evidence="4 5" key="1">
    <citation type="submission" date="2024-04" db="EMBL/GenBank/DDBJ databases">
        <title>draft genome sequnece of Paenibacillus filicis.</title>
        <authorList>
            <person name="Kim D.-U."/>
        </authorList>
    </citation>
    <scope>NUCLEOTIDE SEQUENCE [LARGE SCALE GENOMIC DNA]</scope>
    <source>
        <strain evidence="4 5">KACC14197</strain>
    </source>
</reference>
<dbReference type="Pfam" id="PF00395">
    <property type="entry name" value="SLH"/>
    <property type="match status" value="3"/>
</dbReference>
<dbReference type="PROSITE" id="PS51272">
    <property type="entry name" value="SLH"/>
    <property type="match status" value="3"/>
</dbReference>
<dbReference type="PANTHER" id="PTHR43308">
    <property type="entry name" value="OUTER MEMBRANE PROTEIN ALPHA-RELATED"/>
    <property type="match status" value="1"/>
</dbReference>
<feature type="signal peptide" evidence="2">
    <location>
        <begin position="1"/>
        <end position="26"/>
    </location>
</feature>
<evidence type="ECO:0000259" key="3">
    <source>
        <dbReference type="PROSITE" id="PS51272"/>
    </source>
</evidence>
<dbReference type="InterPro" id="IPR013783">
    <property type="entry name" value="Ig-like_fold"/>
</dbReference>
<evidence type="ECO:0000313" key="4">
    <source>
        <dbReference type="EMBL" id="MEK8129201.1"/>
    </source>
</evidence>
<keyword evidence="2" id="KW-0732">Signal</keyword>
<feature type="compositionally biased region" description="Gly residues" evidence="1">
    <location>
        <begin position="354"/>
        <end position="375"/>
    </location>
</feature>
<protein>
    <submittedName>
        <fullName evidence="4">S-layer homology domain-containing protein</fullName>
    </submittedName>
</protein>
<feature type="region of interest" description="Disordered" evidence="1">
    <location>
        <begin position="353"/>
        <end position="385"/>
    </location>
</feature>
<dbReference type="EMBL" id="JBBPCC010000009">
    <property type="protein sequence ID" value="MEK8129201.1"/>
    <property type="molecule type" value="Genomic_DNA"/>
</dbReference>
<dbReference type="InterPro" id="IPR008965">
    <property type="entry name" value="CBM2/CBM3_carb-bd_dom_sf"/>
</dbReference>
<dbReference type="RefSeq" id="WP_341416305.1">
    <property type="nucleotide sequence ID" value="NZ_JBBPCC010000009.1"/>
</dbReference>
<evidence type="ECO:0000256" key="1">
    <source>
        <dbReference type="SAM" id="MobiDB-lite"/>
    </source>
</evidence>
<feature type="domain" description="SLH" evidence="3">
    <location>
        <begin position="593"/>
        <end position="654"/>
    </location>
</feature>
<dbReference type="Gene3D" id="2.60.40.680">
    <property type="match status" value="1"/>
</dbReference>
<proteinExistence type="predicted"/>
<feature type="chain" id="PRO_5045766538" evidence="2">
    <location>
        <begin position="27"/>
        <end position="713"/>
    </location>
</feature>
<evidence type="ECO:0000256" key="2">
    <source>
        <dbReference type="SAM" id="SignalP"/>
    </source>
</evidence>
<feature type="domain" description="SLH" evidence="3">
    <location>
        <begin position="655"/>
        <end position="713"/>
    </location>
</feature>
<sequence length="713" mass="74748">MGKGLFRAALLACAALLAAGSVPVGAGIVHGAGQEAEVRLGSIAGSYRVKDEISVPILALGTRELMGIEVVVRYDPSVLDYIPGKLELPGGFKAADPNSNIIIDEQNGILKYALIKSQLPGTEPVPEIRIASLHFEALKPADATSLKLEEILATTGYQRIPTNAQDVRQMKINPGSEGGGDVTKPEIQVESASRVKVPLYTLKGTVTDNDPKVSLTINGKAVPLNGQAFEQSYTLSEGANRFELVATDSSGNRRELTFTVVYDPGSEDPDTTKPVIRVDSSASVNRAEYALKGTVTDNDPNVKLTINGTAVALEQQAFAHAVTLTEGDHSFVLVATDTAGNRQELTFVVTYKKSGGGDGTGGPGGNNGNGSGPSGGSVVTVPSESVPLSKPGLVSQLIRASAGGTVQLAGGAKAVIPAGALAADTTVTIRRITDPATLGGLLPNGLPLQLHGDVYAFEAKDDVRLLQPAAFTLPWSESLAQGGTQPAVYYYHEGRKQWIYLGGQLHAAEGTLTVQAGRFRTLAVFTDPSVVSFTDTDGHWASGSITRLAGMKVINGYEDGTFRPEHPVTRIEFTAMMVSALGLTVDSSPVLSFADADQIPGWAKGYVQAAADAGIIEGRTGASGEVYVDGDARITRAEMAVMIARAMKTDGPGAALHFADADFIPDWAKSSIERLVEKGIINGFEDDTFRPDGNATRAQAATMIDHLLGELGI</sequence>
<feature type="domain" description="SLH" evidence="3">
    <location>
        <begin position="528"/>
        <end position="591"/>
    </location>
</feature>
<dbReference type="PANTHER" id="PTHR43308:SF5">
    <property type="entry name" value="S-LAYER PROTEIN _ PEPTIDOGLYCAN ENDO-BETA-N-ACETYLGLUCOSAMINIDASE"/>
    <property type="match status" value="1"/>
</dbReference>